<evidence type="ECO:0000313" key="2">
    <source>
        <dbReference type="Proteomes" id="UP001247805"/>
    </source>
</evidence>
<protein>
    <submittedName>
        <fullName evidence="1">Uncharacterized protein</fullName>
    </submittedName>
</protein>
<dbReference type="EMBL" id="JAWDIO010000002">
    <property type="protein sequence ID" value="MDU0354710.1"/>
    <property type="molecule type" value="Genomic_DNA"/>
</dbReference>
<accession>A0ABU3SXI4</accession>
<gene>
    <name evidence="1" type="ORF">RS130_12985</name>
</gene>
<sequence>MLAIDLDELPQLAKQSWLFGERWYHPIRFQKRLPRG</sequence>
<comment type="caution">
    <text evidence="1">The sequence shown here is derived from an EMBL/GenBank/DDBJ whole genome shotgun (WGS) entry which is preliminary data.</text>
</comment>
<proteinExistence type="predicted"/>
<organism evidence="1 2">
    <name type="scientific">Paraglaciecola aquimarina</name>
    <dbReference type="NCBI Taxonomy" id="1235557"/>
    <lineage>
        <taxon>Bacteria</taxon>
        <taxon>Pseudomonadati</taxon>
        <taxon>Pseudomonadota</taxon>
        <taxon>Gammaproteobacteria</taxon>
        <taxon>Alteromonadales</taxon>
        <taxon>Alteromonadaceae</taxon>
        <taxon>Paraglaciecola</taxon>
    </lineage>
</organism>
<evidence type="ECO:0000313" key="1">
    <source>
        <dbReference type="EMBL" id="MDU0354710.1"/>
    </source>
</evidence>
<dbReference type="RefSeq" id="WP_316028053.1">
    <property type="nucleotide sequence ID" value="NZ_JAWDIO010000002.1"/>
</dbReference>
<dbReference type="Proteomes" id="UP001247805">
    <property type="component" value="Unassembled WGS sequence"/>
</dbReference>
<keyword evidence="2" id="KW-1185">Reference proteome</keyword>
<reference evidence="1 2" key="1">
    <citation type="submission" date="2023-10" db="EMBL/GenBank/DDBJ databases">
        <title>Glaciecola aquimarina strain GGW-M5 nov., isolated from a coastal seawater.</title>
        <authorList>
            <person name="Bayburt H."/>
            <person name="Kim J.M."/>
            <person name="Choi B.J."/>
            <person name="Jeon C.O."/>
        </authorList>
    </citation>
    <scope>NUCLEOTIDE SEQUENCE [LARGE SCALE GENOMIC DNA]</scope>
    <source>
        <strain evidence="1 2">KCTC 32108</strain>
    </source>
</reference>
<name>A0ABU3SXI4_9ALTE</name>